<dbReference type="Gene3D" id="3.40.30.10">
    <property type="entry name" value="Glutaredoxin"/>
    <property type="match status" value="1"/>
</dbReference>
<feature type="region of interest" description="Disordered" evidence="1">
    <location>
        <begin position="200"/>
        <end position="236"/>
    </location>
</feature>
<gene>
    <name evidence="2" type="ORF">SO694_00018348</name>
</gene>
<sequence>MSDMVMRGKIVDSPEGPMYIDHSADYEAEEIVARWRKRLVWHENRPPEHYLTHLKQMEILAEEAHNRLVMIECFADHCAISHGFANVVADICDMFPKLVFMQINKMDRYNGHKMFECLKVGKFRDPRAAARGETRVDFCVERERRSLVERTELDASGTRRARPARRHTKYKTPTYMFFRNGEQIDEVVGANQPEIERIIKKHIDWDPNAPPEPDSDEEEEATVGAAPEVVEDDDQE</sequence>
<dbReference type="SUPFAM" id="SSF52833">
    <property type="entry name" value="Thioredoxin-like"/>
    <property type="match status" value="1"/>
</dbReference>
<comment type="caution">
    <text evidence="2">The sequence shown here is derived from an EMBL/GenBank/DDBJ whole genome shotgun (WGS) entry which is preliminary data.</text>
</comment>
<name>A0ABR1G0I9_AURAN</name>
<dbReference type="Proteomes" id="UP001363151">
    <property type="component" value="Unassembled WGS sequence"/>
</dbReference>
<evidence type="ECO:0008006" key="4">
    <source>
        <dbReference type="Google" id="ProtNLM"/>
    </source>
</evidence>
<keyword evidence="3" id="KW-1185">Reference proteome</keyword>
<reference evidence="2 3" key="1">
    <citation type="submission" date="2024-03" db="EMBL/GenBank/DDBJ databases">
        <title>Aureococcus anophagefferens CCMP1851 and Kratosvirus quantuckense: Draft genome of a second virus-susceptible host strain in the model system.</title>
        <authorList>
            <person name="Chase E."/>
            <person name="Truchon A.R."/>
            <person name="Schepens W."/>
            <person name="Wilhelm S.W."/>
        </authorList>
    </citation>
    <scope>NUCLEOTIDE SEQUENCE [LARGE SCALE GENOMIC DNA]</scope>
    <source>
        <strain evidence="2 3">CCMP1851</strain>
    </source>
</reference>
<organism evidence="2 3">
    <name type="scientific">Aureococcus anophagefferens</name>
    <name type="common">Harmful bloom alga</name>
    <dbReference type="NCBI Taxonomy" id="44056"/>
    <lineage>
        <taxon>Eukaryota</taxon>
        <taxon>Sar</taxon>
        <taxon>Stramenopiles</taxon>
        <taxon>Ochrophyta</taxon>
        <taxon>Pelagophyceae</taxon>
        <taxon>Pelagomonadales</taxon>
        <taxon>Pelagomonadaceae</taxon>
        <taxon>Aureococcus</taxon>
    </lineage>
</organism>
<evidence type="ECO:0000313" key="3">
    <source>
        <dbReference type="Proteomes" id="UP001363151"/>
    </source>
</evidence>
<accession>A0ABR1G0I9</accession>
<evidence type="ECO:0000256" key="1">
    <source>
        <dbReference type="SAM" id="MobiDB-lite"/>
    </source>
</evidence>
<evidence type="ECO:0000313" key="2">
    <source>
        <dbReference type="EMBL" id="KAK7242024.1"/>
    </source>
</evidence>
<dbReference type="EMBL" id="JBBJCI010000151">
    <property type="protein sequence ID" value="KAK7242024.1"/>
    <property type="molecule type" value="Genomic_DNA"/>
</dbReference>
<dbReference type="InterPro" id="IPR036249">
    <property type="entry name" value="Thioredoxin-like_sf"/>
</dbReference>
<protein>
    <recommendedName>
        <fullName evidence="4">Thioredoxin domain-containing protein</fullName>
    </recommendedName>
</protein>
<proteinExistence type="predicted"/>